<evidence type="ECO:0000256" key="4">
    <source>
        <dbReference type="ARBA" id="ARBA00022833"/>
    </source>
</evidence>
<keyword evidence="4" id="KW-0862">Zinc</keyword>
<dbReference type="InterPro" id="IPR013087">
    <property type="entry name" value="Znf_C2H2_type"/>
</dbReference>
<protein>
    <recommendedName>
        <fullName evidence="7">C2H2-type domain-containing protein</fullName>
    </recommendedName>
</protein>
<evidence type="ECO:0000313" key="8">
    <source>
        <dbReference type="EMBL" id="CAG9799555.1"/>
    </source>
</evidence>
<evidence type="ECO:0000256" key="2">
    <source>
        <dbReference type="ARBA" id="ARBA00022737"/>
    </source>
</evidence>
<gene>
    <name evidence="8" type="ORF">CHIRRI_LOCUS2520</name>
</gene>
<evidence type="ECO:0000256" key="1">
    <source>
        <dbReference type="ARBA" id="ARBA00022723"/>
    </source>
</evidence>
<feature type="compositionally biased region" description="Basic and acidic residues" evidence="6">
    <location>
        <begin position="919"/>
        <end position="935"/>
    </location>
</feature>
<feature type="domain" description="C2H2-type" evidence="7">
    <location>
        <begin position="517"/>
        <end position="540"/>
    </location>
</feature>
<keyword evidence="2" id="KW-0677">Repeat</keyword>
<dbReference type="PROSITE" id="PS00028">
    <property type="entry name" value="ZINC_FINGER_C2H2_1"/>
    <property type="match status" value="6"/>
</dbReference>
<dbReference type="GO" id="GO:0008270">
    <property type="term" value="F:zinc ion binding"/>
    <property type="evidence" value="ECO:0007669"/>
    <property type="project" value="UniProtKB-KW"/>
</dbReference>
<proteinExistence type="predicted"/>
<reference evidence="8" key="1">
    <citation type="submission" date="2022-01" db="EMBL/GenBank/DDBJ databases">
        <authorList>
            <person name="King R."/>
        </authorList>
    </citation>
    <scope>NUCLEOTIDE SEQUENCE</scope>
</reference>
<feature type="domain" description="C2H2-type" evidence="7">
    <location>
        <begin position="454"/>
        <end position="482"/>
    </location>
</feature>
<accession>A0A9N9RN36</accession>
<keyword evidence="1" id="KW-0479">Metal-binding</keyword>
<reference evidence="8" key="2">
    <citation type="submission" date="2022-10" db="EMBL/GenBank/DDBJ databases">
        <authorList>
            <consortium name="ENA_rothamsted_submissions"/>
            <consortium name="culmorum"/>
            <person name="King R."/>
        </authorList>
    </citation>
    <scope>NUCLEOTIDE SEQUENCE</scope>
</reference>
<evidence type="ECO:0000256" key="3">
    <source>
        <dbReference type="ARBA" id="ARBA00022771"/>
    </source>
</evidence>
<name>A0A9N9RN36_9DIPT</name>
<sequence length="975" mass="111642">MDGNGCFVCGNDCSNSTLVLINLETKKYKTRYTILIGNLINSEYELRISKSDKICEKCSVLIEKYDELQYETKTVKSVLSRQIANTYSIETDEELVYMDKSKIFCELRSNGIDDSKKYSCKVCPNFVTTCIDTVNSHIIYHKIIEEEKHTLNNTIKEAKMATTSKSRVQQTAREVPKIPEKVKSSSSVVNVTINNIQETQQAPKQQQHQQLSAQYSINSGSQEIDQDTLDSLIDMSLLDDEFYDSNLKDHKCAVEYCTETFAYACDYVRHLKLKHKSNLNHIFSALKSNLKRPKKISKFMCPYCFTKTSSNEQLEMHVKQHEEIAGKPAQLSERIGDFVASLMQACRCTICDCEILDPTELECNHEIVKNGMAPKLNCIFCDCYFYNEKLYNNHLALVHTQCFVCGSAFNDNNVLNDHICSHLSHSEFACLFCKDIYQTNKNRLDHMKSKHSANCCSYCDDWYKNTSELEHHLRYSHADKRYKEQKSSICDYCGATFKNKQLYEVHLQTDHKTRKIYKCSTCKQDFRFRYLLMDHVSCAHNRTIIDNEVNFYKCCFCMKGFPSQNRKLFIEHLEKHQSNSTFCFDCNTNIESVQSLESHRERFHQDFSKTVDKSVVAENSKRHANVKQNNNGSKMTFVPATINHNKLAGKNELSTQQSTRTKQRPISEVIPQQHNVQIAATSPKQPQYEIINNLNIQEEAQQQTQSQQIMIQNEDGSFLNNLILTENGELIIQNLDGLLPNGQESDEGTQIQISNLEQFLMEQGLSSNTEISYIQPDIISDGQVVIQSDDGTTQESLMQTYKEIFEPDDEITAELIDSSDAQQMEHQTQNILLNGEYVLQTPSSTSQQLTQQQTKANNNNNVLQATIEHVDVGNAQVLDAANQSTLDELGDILLEVAAAAEKEKKPKAGDPNQKVMRETLWGKKRPAEPFREANAKRRSTKQLEILPETETPARNFSQAYEFFVKGFDAKKQKQL</sequence>
<keyword evidence="9" id="KW-1185">Reference proteome</keyword>
<dbReference type="PROSITE" id="PS50157">
    <property type="entry name" value="ZINC_FINGER_C2H2_2"/>
    <property type="match status" value="3"/>
</dbReference>
<keyword evidence="3 5" id="KW-0863">Zinc-finger</keyword>
<dbReference type="PANTHER" id="PTHR24379">
    <property type="entry name" value="KRAB AND ZINC FINGER DOMAIN-CONTAINING"/>
    <property type="match status" value="1"/>
</dbReference>
<evidence type="ECO:0000256" key="6">
    <source>
        <dbReference type="SAM" id="MobiDB-lite"/>
    </source>
</evidence>
<evidence type="ECO:0000313" key="9">
    <source>
        <dbReference type="Proteomes" id="UP001153620"/>
    </source>
</evidence>
<dbReference type="Proteomes" id="UP001153620">
    <property type="component" value="Chromosome 1"/>
</dbReference>
<feature type="domain" description="C2H2-type" evidence="7">
    <location>
        <begin position="400"/>
        <end position="427"/>
    </location>
</feature>
<dbReference type="SUPFAM" id="SSF57667">
    <property type="entry name" value="beta-beta-alpha zinc fingers"/>
    <property type="match status" value="1"/>
</dbReference>
<dbReference type="AlphaFoldDB" id="A0A9N9RN36"/>
<dbReference type="InterPro" id="IPR036236">
    <property type="entry name" value="Znf_C2H2_sf"/>
</dbReference>
<dbReference type="Gene3D" id="3.30.160.60">
    <property type="entry name" value="Classic Zinc Finger"/>
    <property type="match status" value="2"/>
</dbReference>
<dbReference type="EMBL" id="OU895877">
    <property type="protein sequence ID" value="CAG9799555.1"/>
    <property type="molecule type" value="Genomic_DNA"/>
</dbReference>
<dbReference type="OrthoDB" id="6601382at2759"/>
<dbReference type="PANTHER" id="PTHR24379:SF121">
    <property type="entry name" value="C2H2-TYPE DOMAIN-CONTAINING PROTEIN"/>
    <property type="match status" value="1"/>
</dbReference>
<feature type="region of interest" description="Disordered" evidence="6">
    <location>
        <begin position="919"/>
        <end position="950"/>
    </location>
</feature>
<evidence type="ECO:0000256" key="5">
    <source>
        <dbReference type="PROSITE-ProRule" id="PRU00042"/>
    </source>
</evidence>
<evidence type="ECO:0000259" key="7">
    <source>
        <dbReference type="PROSITE" id="PS50157"/>
    </source>
</evidence>
<dbReference type="SMART" id="SM00355">
    <property type="entry name" value="ZnF_C2H2"/>
    <property type="match status" value="11"/>
</dbReference>
<organism evidence="8 9">
    <name type="scientific">Chironomus riparius</name>
    <dbReference type="NCBI Taxonomy" id="315576"/>
    <lineage>
        <taxon>Eukaryota</taxon>
        <taxon>Metazoa</taxon>
        <taxon>Ecdysozoa</taxon>
        <taxon>Arthropoda</taxon>
        <taxon>Hexapoda</taxon>
        <taxon>Insecta</taxon>
        <taxon>Pterygota</taxon>
        <taxon>Neoptera</taxon>
        <taxon>Endopterygota</taxon>
        <taxon>Diptera</taxon>
        <taxon>Nematocera</taxon>
        <taxon>Chironomoidea</taxon>
        <taxon>Chironomidae</taxon>
        <taxon>Chironominae</taxon>
        <taxon>Chironomus</taxon>
    </lineage>
</organism>